<keyword evidence="8" id="KW-0732">Signal</keyword>
<feature type="transmembrane region" description="Helical" evidence="7">
    <location>
        <begin position="365"/>
        <end position="385"/>
    </location>
</feature>
<dbReference type="GO" id="GO:0042392">
    <property type="term" value="F:sphingosine-1-phosphate phosphatase activity"/>
    <property type="evidence" value="ECO:0007669"/>
    <property type="project" value="TreeGrafter"/>
</dbReference>
<dbReference type="GO" id="GO:0005789">
    <property type="term" value="C:endoplasmic reticulum membrane"/>
    <property type="evidence" value="ECO:0007669"/>
    <property type="project" value="UniProtKB-SubCell"/>
</dbReference>
<dbReference type="Proteomes" id="UP000692954">
    <property type="component" value="Unassembled WGS sequence"/>
</dbReference>
<evidence type="ECO:0000256" key="6">
    <source>
        <dbReference type="ARBA" id="ARBA00023136"/>
    </source>
</evidence>
<gene>
    <name evidence="10" type="ORF">PSON_ATCC_30995.1.T1080055</name>
</gene>
<dbReference type="PANTHER" id="PTHR14969:SF28">
    <property type="entry name" value="DIHYDROSPHINGOSINE 1-PHOSPHATE PHOSPHATASE LCB3-RELATED"/>
    <property type="match status" value="1"/>
</dbReference>
<evidence type="ECO:0000256" key="3">
    <source>
        <dbReference type="ARBA" id="ARBA00022801"/>
    </source>
</evidence>
<feature type="transmembrane region" description="Helical" evidence="7">
    <location>
        <begin position="327"/>
        <end position="345"/>
    </location>
</feature>
<keyword evidence="4" id="KW-0256">Endoplasmic reticulum</keyword>
<keyword evidence="6 7" id="KW-0472">Membrane</keyword>
<feature type="transmembrane region" description="Helical" evidence="7">
    <location>
        <begin position="86"/>
        <end position="104"/>
    </location>
</feature>
<protein>
    <recommendedName>
        <fullName evidence="9">Phosphatidic acid phosphatase type 2/haloperoxidase domain-containing protein</fullName>
    </recommendedName>
</protein>
<feature type="transmembrane region" description="Helical" evidence="7">
    <location>
        <begin position="270"/>
        <end position="287"/>
    </location>
</feature>
<evidence type="ECO:0000313" key="11">
    <source>
        <dbReference type="Proteomes" id="UP000692954"/>
    </source>
</evidence>
<dbReference type="OrthoDB" id="300270at2759"/>
<keyword evidence="11" id="KW-1185">Reference proteome</keyword>
<dbReference type="PANTHER" id="PTHR14969">
    <property type="entry name" value="SPHINGOSINE-1-PHOSPHATE PHOSPHOHYDROLASE"/>
    <property type="match status" value="1"/>
</dbReference>
<evidence type="ECO:0000256" key="1">
    <source>
        <dbReference type="ARBA" id="ARBA00004477"/>
    </source>
</evidence>
<comment type="caution">
    <text evidence="10">The sequence shown here is derived from an EMBL/GenBank/DDBJ whole genome shotgun (WGS) entry which is preliminary data.</text>
</comment>
<comment type="subcellular location">
    <subcellularLocation>
        <location evidence="1">Endoplasmic reticulum membrane</location>
        <topology evidence="1">Multi-pass membrane protein</topology>
    </subcellularLocation>
</comment>
<feature type="transmembrane region" description="Helical" evidence="7">
    <location>
        <begin position="198"/>
        <end position="216"/>
    </location>
</feature>
<sequence>MQKIILSTLLLCVLIFLDYLYGKQTFNLSDSITEYMQQQFDYGDENGLVESFLLIFYFFGGRQFMGFLFMILWLNSGLKEQILKLISMYSITAFLGHFTKLILIQPRPFYEETDIRLDFCQKGYGDPSDNSLRSIVFYVILSETLLFKKYKVQSNDLGVLSSINYDKLPQYQYKLLSKNDLYTQLYPNSMFSYNQYKLMLAIFLFFTGISNSYFGLNYLSQVIMGWIIGGYVLYIYYFCDFEKYMDKIFLLAIQNQSEEMNKKLRNVGKMAIYFVFPLIISILLYIFRINNDELIQQQQDWNQFFQTHQQCQSKVYLFNMSFEKHEMIGMCIIILPFYLYLCCYFTPGQYKPQLYNHQNLTLKGFIRILILLGLLIPQLSIHIQIRKFIMSNKININITYLIIGQLFLELYFSLFLITLLPLLYKLCKVDIDGDFLRKINQIEMQEMEL</sequence>
<evidence type="ECO:0000256" key="4">
    <source>
        <dbReference type="ARBA" id="ARBA00022824"/>
    </source>
</evidence>
<dbReference type="AlphaFoldDB" id="A0A8S1QIA2"/>
<evidence type="ECO:0000256" key="5">
    <source>
        <dbReference type="ARBA" id="ARBA00022989"/>
    </source>
</evidence>
<name>A0A8S1QIA2_9CILI</name>
<keyword evidence="5 7" id="KW-1133">Transmembrane helix</keyword>
<feature type="transmembrane region" description="Helical" evidence="7">
    <location>
        <begin position="52"/>
        <end position="74"/>
    </location>
</feature>
<dbReference type="Pfam" id="PF01569">
    <property type="entry name" value="PAP2"/>
    <property type="match status" value="1"/>
</dbReference>
<evidence type="ECO:0000313" key="10">
    <source>
        <dbReference type="EMBL" id="CAD8115333.1"/>
    </source>
</evidence>
<evidence type="ECO:0000259" key="9">
    <source>
        <dbReference type="Pfam" id="PF01569"/>
    </source>
</evidence>
<keyword evidence="2 7" id="KW-0812">Transmembrane</keyword>
<dbReference type="CDD" id="cd01610">
    <property type="entry name" value="PAP2_like"/>
    <property type="match status" value="1"/>
</dbReference>
<organism evidence="10 11">
    <name type="scientific">Paramecium sonneborni</name>
    <dbReference type="NCBI Taxonomy" id="65129"/>
    <lineage>
        <taxon>Eukaryota</taxon>
        <taxon>Sar</taxon>
        <taxon>Alveolata</taxon>
        <taxon>Ciliophora</taxon>
        <taxon>Intramacronucleata</taxon>
        <taxon>Oligohymenophorea</taxon>
        <taxon>Peniculida</taxon>
        <taxon>Parameciidae</taxon>
        <taxon>Paramecium</taxon>
    </lineage>
</organism>
<reference evidence="10" key="1">
    <citation type="submission" date="2021-01" db="EMBL/GenBank/DDBJ databases">
        <authorList>
            <consortium name="Genoscope - CEA"/>
            <person name="William W."/>
        </authorList>
    </citation>
    <scope>NUCLEOTIDE SEQUENCE</scope>
</reference>
<evidence type="ECO:0000256" key="2">
    <source>
        <dbReference type="ARBA" id="ARBA00022692"/>
    </source>
</evidence>
<feature type="domain" description="Phosphatidic acid phosphatase type 2/haloperoxidase" evidence="9">
    <location>
        <begin position="83"/>
        <end position="241"/>
    </location>
</feature>
<accession>A0A8S1QIA2</accession>
<dbReference type="EMBL" id="CAJJDN010000108">
    <property type="protein sequence ID" value="CAD8115333.1"/>
    <property type="molecule type" value="Genomic_DNA"/>
</dbReference>
<proteinExistence type="predicted"/>
<dbReference type="InterPro" id="IPR000326">
    <property type="entry name" value="PAP2/HPO"/>
</dbReference>
<feature type="chain" id="PRO_5035944092" description="Phosphatidic acid phosphatase type 2/haloperoxidase domain-containing protein" evidence="8">
    <location>
        <begin position="23"/>
        <end position="449"/>
    </location>
</feature>
<evidence type="ECO:0000256" key="8">
    <source>
        <dbReference type="SAM" id="SignalP"/>
    </source>
</evidence>
<feature type="signal peptide" evidence="8">
    <location>
        <begin position="1"/>
        <end position="22"/>
    </location>
</feature>
<feature type="transmembrane region" description="Helical" evidence="7">
    <location>
        <begin position="222"/>
        <end position="239"/>
    </location>
</feature>
<evidence type="ECO:0000256" key="7">
    <source>
        <dbReference type="SAM" id="Phobius"/>
    </source>
</evidence>
<keyword evidence="3" id="KW-0378">Hydrolase</keyword>
<feature type="transmembrane region" description="Helical" evidence="7">
    <location>
        <begin position="397"/>
        <end position="424"/>
    </location>
</feature>